<feature type="transmembrane region" description="Helical" evidence="5">
    <location>
        <begin position="63"/>
        <end position="87"/>
    </location>
</feature>
<dbReference type="GO" id="GO:0016020">
    <property type="term" value="C:membrane"/>
    <property type="evidence" value="ECO:0007669"/>
    <property type="project" value="UniProtKB-SubCell"/>
</dbReference>
<feature type="transmembrane region" description="Helical" evidence="5">
    <location>
        <begin position="177"/>
        <end position="198"/>
    </location>
</feature>
<dbReference type="InterPro" id="IPR000620">
    <property type="entry name" value="EamA_dom"/>
</dbReference>
<protein>
    <submittedName>
        <fullName evidence="7">Permease of the drug/metabolite transporter (DMT) superfamily</fullName>
    </submittedName>
</protein>
<name>A0A897N6X8_9EURY</name>
<evidence type="ECO:0000256" key="5">
    <source>
        <dbReference type="SAM" id="Phobius"/>
    </source>
</evidence>
<accession>A0A897N6X8</accession>
<evidence type="ECO:0000259" key="6">
    <source>
        <dbReference type="Pfam" id="PF00892"/>
    </source>
</evidence>
<keyword evidence="4 5" id="KW-0472">Membrane</keyword>
<evidence type="ECO:0000256" key="4">
    <source>
        <dbReference type="ARBA" id="ARBA00023136"/>
    </source>
</evidence>
<keyword evidence="3 5" id="KW-1133">Transmembrane helix</keyword>
<dbReference type="EMBL" id="CP064788">
    <property type="protein sequence ID" value="QSG10130.1"/>
    <property type="molecule type" value="Genomic_DNA"/>
</dbReference>
<proteinExistence type="predicted"/>
<organism evidence="7 8">
    <name type="scientific">Halapricum desulfuricans</name>
    <dbReference type="NCBI Taxonomy" id="2841257"/>
    <lineage>
        <taxon>Archaea</taxon>
        <taxon>Methanobacteriati</taxon>
        <taxon>Methanobacteriota</taxon>
        <taxon>Stenosarchaea group</taxon>
        <taxon>Halobacteria</taxon>
        <taxon>Halobacteriales</taxon>
        <taxon>Haloarculaceae</taxon>
        <taxon>Halapricum</taxon>
    </lineage>
</organism>
<dbReference type="Proteomes" id="UP000662973">
    <property type="component" value="Chromosome"/>
</dbReference>
<sequence length="301" mass="31741">MPTTGLLFVLLSLLWGGSFVAIDIGLRDLPPVLFAAMRYDVAGLLVLGYAASRTDRWRPRSRWEWTLVAFLGFFMFGAYNALIYIGIDHVSGAVASIVISFGPVLTAGFATTLGIEEPPSRIGALGFLAALVGVVLVADPDPNALLDTNTIGVGIVLLGSVSFAFGAVASRPIDVDLPLSTVQAWAMLVGAAFLHLASPLRGEALSAASVTPSTVAALVYLGVVSGAFAYALYFRLLDRLGPTEINLVGYAEPVVANGLSWLVLGQAIALSTLGGFVAIFTGFFLIKRRALLETVRPADRR</sequence>
<gene>
    <name evidence="7" type="primary">rhaT4</name>
    <name evidence="7" type="ORF">HSR122_2756</name>
</gene>
<evidence type="ECO:0000313" key="7">
    <source>
        <dbReference type="EMBL" id="QSG10130.1"/>
    </source>
</evidence>
<feature type="domain" description="EamA" evidence="6">
    <location>
        <begin position="6"/>
        <end position="137"/>
    </location>
</feature>
<feature type="transmembrane region" description="Helical" evidence="5">
    <location>
        <begin position="93"/>
        <end position="115"/>
    </location>
</feature>
<dbReference type="AlphaFoldDB" id="A0A897N6X8"/>
<feature type="transmembrane region" description="Helical" evidence="5">
    <location>
        <begin position="150"/>
        <end position="170"/>
    </location>
</feature>
<evidence type="ECO:0000313" key="8">
    <source>
        <dbReference type="Proteomes" id="UP000662973"/>
    </source>
</evidence>
<dbReference type="PANTHER" id="PTHR32322:SF2">
    <property type="entry name" value="EAMA DOMAIN-CONTAINING PROTEIN"/>
    <property type="match status" value="1"/>
</dbReference>
<keyword evidence="8" id="KW-1185">Reference proteome</keyword>
<evidence type="ECO:0000256" key="1">
    <source>
        <dbReference type="ARBA" id="ARBA00004141"/>
    </source>
</evidence>
<evidence type="ECO:0000256" key="3">
    <source>
        <dbReference type="ARBA" id="ARBA00022989"/>
    </source>
</evidence>
<dbReference type="InterPro" id="IPR050638">
    <property type="entry name" value="AA-Vitamin_Transporters"/>
</dbReference>
<dbReference type="RefSeq" id="WP_229110283.1">
    <property type="nucleotide sequence ID" value="NZ_CP064788.1"/>
</dbReference>
<feature type="transmembrane region" description="Helical" evidence="5">
    <location>
        <begin position="268"/>
        <end position="286"/>
    </location>
</feature>
<feature type="transmembrane region" description="Helical" evidence="5">
    <location>
        <begin position="122"/>
        <end position="138"/>
    </location>
</feature>
<feature type="transmembrane region" description="Helical" evidence="5">
    <location>
        <begin position="210"/>
        <end position="233"/>
    </location>
</feature>
<dbReference type="KEGG" id="hds:HSR122_2756"/>
<evidence type="ECO:0000256" key="2">
    <source>
        <dbReference type="ARBA" id="ARBA00022692"/>
    </source>
</evidence>
<dbReference type="InterPro" id="IPR037185">
    <property type="entry name" value="EmrE-like"/>
</dbReference>
<feature type="domain" description="EamA" evidence="6">
    <location>
        <begin position="151"/>
        <end position="286"/>
    </location>
</feature>
<dbReference type="SUPFAM" id="SSF103481">
    <property type="entry name" value="Multidrug resistance efflux transporter EmrE"/>
    <property type="match status" value="2"/>
</dbReference>
<dbReference type="PANTHER" id="PTHR32322">
    <property type="entry name" value="INNER MEMBRANE TRANSPORTER"/>
    <property type="match status" value="1"/>
</dbReference>
<reference evidence="7 8" key="1">
    <citation type="submission" date="2020-11" db="EMBL/GenBank/DDBJ databases">
        <title>Carbohydrate-dependent, anaerobic sulfur respiration: A novel catabolism in halophilic archaea.</title>
        <authorList>
            <person name="Sorokin D.Y."/>
            <person name="Messina E."/>
            <person name="Smedile F."/>
            <person name="La Cono V."/>
            <person name="Hallsworth J.E."/>
            <person name="Yakimov M.M."/>
        </authorList>
    </citation>
    <scope>NUCLEOTIDE SEQUENCE [LARGE SCALE GENOMIC DNA]</scope>
    <source>
        <strain evidence="7 8">HSR12-2</strain>
    </source>
</reference>
<dbReference type="GeneID" id="68853349"/>
<comment type="subcellular location">
    <subcellularLocation>
        <location evidence="1">Membrane</location>
        <topology evidence="1">Multi-pass membrane protein</topology>
    </subcellularLocation>
</comment>
<keyword evidence="2 5" id="KW-0812">Transmembrane</keyword>
<dbReference type="Pfam" id="PF00892">
    <property type="entry name" value="EamA"/>
    <property type="match status" value="2"/>
</dbReference>